<proteinExistence type="predicted"/>
<dbReference type="EMBL" id="CAXHTB010000019">
    <property type="protein sequence ID" value="CAL0326551.1"/>
    <property type="molecule type" value="Genomic_DNA"/>
</dbReference>
<keyword evidence="3" id="KW-1185">Reference proteome</keyword>
<accession>A0AAV1XZL6</accession>
<dbReference type="Proteomes" id="UP001497480">
    <property type="component" value="Unassembled WGS sequence"/>
</dbReference>
<name>A0AAV1XZL6_LUPLU</name>
<feature type="signal peptide" evidence="1">
    <location>
        <begin position="1"/>
        <end position="29"/>
    </location>
</feature>
<keyword evidence="1" id="KW-0732">Signal</keyword>
<dbReference type="AlphaFoldDB" id="A0AAV1XZL6"/>
<evidence type="ECO:0000313" key="2">
    <source>
        <dbReference type="EMBL" id="CAL0326551.1"/>
    </source>
</evidence>
<reference evidence="2 3" key="1">
    <citation type="submission" date="2024-03" db="EMBL/GenBank/DDBJ databases">
        <authorList>
            <person name="Martinez-Hernandez J."/>
        </authorList>
    </citation>
    <scope>NUCLEOTIDE SEQUENCE [LARGE SCALE GENOMIC DNA]</scope>
</reference>
<organism evidence="2 3">
    <name type="scientific">Lupinus luteus</name>
    <name type="common">European yellow lupine</name>
    <dbReference type="NCBI Taxonomy" id="3873"/>
    <lineage>
        <taxon>Eukaryota</taxon>
        <taxon>Viridiplantae</taxon>
        <taxon>Streptophyta</taxon>
        <taxon>Embryophyta</taxon>
        <taxon>Tracheophyta</taxon>
        <taxon>Spermatophyta</taxon>
        <taxon>Magnoliopsida</taxon>
        <taxon>eudicotyledons</taxon>
        <taxon>Gunneridae</taxon>
        <taxon>Pentapetalae</taxon>
        <taxon>rosids</taxon>
        <taxon>fabids</taxon>
        <taxon>Fabales</taxon>
        <taxon>Fabaceae</taxon>
        <taxon>Papilionoideae</taxon>
        <taxon>50 kb inversion clade</taxon>
        <taxon>genistoids sensu lato</taxon>
        <taxon>core genistoids</taxon>
        <taxon>Genisteae</taxon>
        <taxon>Lupinus</taxon>
    </lineage>
</organism>
<protein>
    <recommendedName>
        <fullName evidence="4">Transmembrane protein</fullName>
    </recommendedName>
</protein>
<sequence length="83" mass="9357">MANTILNFSTIILILLTLLAMLDFQIVSSTNDIDHGIENEEVEYDLGTHVGLRSRFLEVLIIVESARISVNKVFHVRVEFVGL</sequence>
<evidence type="ECO:0000313" key="3">
    <source>
        <dbReference type="Proteomes" id="UP001497480"/>
    </source>
</evidence>
<gene>
    <name evidence="2" type="ORF">LLUT_LOCUS27611</name>
</gene>
<feature type="chain" id="PRO_5043954166" description="Transmembrane protein" evidence="1">
    <location>
        <begin position="30"/>
        <end position="83"/>
    </location>
</feature>
<evidence type="ECO:0008006" key="4">
    <source>
        <dbReference type="Google" id="ProtNLM"/>
    </source>
</evidence>
<evidence type="ECO:0000256" key="1">
    <source>
        <dbReference type="SAM" id="SignalP"/>
    </source>
</evidence>
<comment type="caution">
    <text evidence="2">The sequence shown here is derived from an EMBL/GenBank/DDBJ whole genome shotgun (WGS) entry which is preliminary data.</text>
</comment>